<feature type="transmembrane region" description="Helical" evidence="1">
    <location>
        <begin position="290"/>
        <end position="313"/>
    </location>
</feature>
<evidence type="ECO:0000256" key="1">
    <source>
        <dbReference type="SAM" id="Phobius"/>
    </source>
</evidence>
<feature type="transmembrane region" description="Helical" evidence="1">
    <location>
        <begin position="486"/>
        <end position="511"/>
    </location>
</feature>
<dbReference type="RefSeq" id="WP_210662450.1">
    <property type="nucleotide sequence ID" value="NZ_JAGKQQ010000002.1"/>
</dbReference>
<evidence type="ECO:0000313" key="2">
    <source>
        <dbReference type="EMBL" id="MBP3960409.1"/>
    </source>
</evidence>
<name>A0ABS5C383_9BACT</name>
<protein>
    <recommendedName>
        <fullName evidence="4">ABC transporter permease</fullName>
    </recommendedName>
</protein>
<feature type="transmembrane region" description="Helical" evidence="1">
    <location>
        <begin position="67"/>
        <end position="87"/>
    </location>
</feature>
<evidence type="ECO:0008006" key="4">
    <source>
        <dbReference type="Google" id="ProtNLM"/>
    </source>
</evidence>
<evidence type="ECO:0000313" key="3">
    <source>
        <dbReference type="Proteomes" id="UP000676565"/>
    </source>
</evidence>
<dbReference type="EMBL" id="JAGKQQ010000002">
    <property type="protein sequence ID" value="MBP3960409.1"/>
    <property type="molecule type" value="Genomic_DNA"/>
</dbReference>
<sequence length="612" mass="66256">MNREHLLAFLWLRWRLRINQFRKAGALNAALFIVFVVSTLIAAVGLLVTGFLVGLLALPHASPTVRLLVWDGVVLAFLFFWMIGLLTELQRAEGLALDKVMHLPVSPSGAFVINYISSLFSLTLIAFTPGMVGLILGQVCAGSVVTLLALPLLAAFVLAVTGLTYQFQGWLASLMANPRRRRAVIVGITAGFILLAQLPNLLNVTRPWDDRTKTDAKAQWNEQRAAASADLAAKKITPEEYQQREKDLQNEHNERQIKESLRALEQTERIARIASTVFPPGWLALGTSELATGAVAPALLGTLGLGLIGVVSLRRAYRTTVRLYTGAFTGQSRRPAPVRSAPVDPSRVRLLERSIPWVSEQASVVAFTTFRSLVRAPEVKMVLIAPFIMLIVFGGSAVSAKAEIPAAVRPLIALGSGIAVLFLCGVQLIGNQFGYDRSGFRAYVLSPAPRREILLGKNLALAPFGVGMGLIVVLIAGIAYPMRIDHYPAVAAQLVTAYLLLCLLANALSILSPIRMAAGSMQPSRVKMLPVLLQMAFLAVLPVVLLPVAIPLGVELLLAELSEIRGWPVSLVLSVLGLGIAALTYRAVLSSEGRWLALREKAILEIVTHKEE</sequence>
<accession>A0ABS5C383</accession>
<feature type="transmembrane region" description="Helical" evidence="1">
    <location>
        <begin position="183"/>
        <end position="202"/>
    </location>
</feature>
<keyword evidence="3" id="KW-1185">Reference proteome</keyword>
<organism evidence="2 3">
    <name type="scientific">Gemmata palustris</name>
    <dbReference type="NCBI Taxonomy" id="2822762"/>
    <lineage>
        <taxon>Bacteria</taxon>
        <taxon>Pseudomonadati</taxon>
        <taxon>Planctomycetota</taxon>
        <taxon>Planctomycetia</taxon>
        <taxon>Gemmatales</taxon>
        <taxon>Gemmataceae</taxon>
        <taxon>Gemmata</taxon>
    </lineage>
</organism>
<feature type="transmembrane region" description="Helical" evidence="1">
    <location>
        <begin position="531"/>
        <end position="554"/>
    </location>
</feature>
<reference evidence="2 3" key="1">
    <citation type="submission" date="2021-04" db="EMBL/GenBank/DDBJ databases">
        <authorList>
            <person name="Ivanova A."/>
        </authorList>
    </citation>
    <scope>NUCLEOTIDE SEQUENCE [LARGE SCALE GENOMIC DNA]</scope>
    <source>
        <strain evidence="2 3">G18</strain>
    </source>
</reference>
<feature type="transmembrane region" description="Helical" evidence="1">
    <location>
        <begin position="411"/>
        <end position="430"/>
    </location>
</feature>
<gene>
    <name evidence="2" type="ORF">J8F10_34720</name>
</gene>
<feature type="transmembrane region" description="Helical" evidence="1">
    <location>
        <begin position="134"/>
        <end position="163"/>
    </location>
</feature>
<feature type="transmembrane region" description="Helical" evidence="1">
    <location>
        <begin position="459"/>
        <end position="480"/>
    </location>
</feature>
<comment type="caution">
    <text evidence="2">The sequence shown here is derived from an EMBL/GenBank/DDBJ whole genome shotgun (WGS) entry which is preliminary data.</text>
</comment>
<keyword evidence="1" id="KW-0812">Transmembrane</keyword>
<feature type="transmembrane region" description="Helical" evidence="1">
    <location>
        <begin position="108"/>
        <end position="128"/>
    </location>
</feature>
<dbReference type="Proteomes" id="UP000676565">
    <property type="component" value="Unassembled WGS sequence"/>
</dbReference>
<feature type="transmembrane region" description="Helical" evidence="1">
    <location>
        <begin position="381"/>
        <end position="399"/>
    </location>
</feature>
<feature type="transmembrane region" description="Helical" evidence="1">
    <location>
        <begin position="566"/>
        <end position="589"/>
    </location>
</feature>
<keyword evidence="1" id="KW-0472">Membrane</keyword>
<keyword evidence="1" id="KW-1133">Transmembrane helix</keyword>
<feature type="transmembrane region" description="Helical" evidence="1">
    <location>
        <begin position="25"/>
        <end position="55"/>
    </location>
</feature>
<proteinExistence type="predicted"/>